<reference evidence="1" key="2">
    <citation type="submission" date="2020-05" db="UniProtKB">
        <authorList>
            <consortium name="EnsemblMetazoa"/>
        </authorList>
    </citation>
    <scope>IDENTIFICATION</scope>
    <source>
        <strain evidence="1">IAEA</strain>
    </source>
</reference>
<dbReference type="AlphaFoldDB" id="A0A1B0BG59"/>
<evidence type="ECO:0000313" key="2">
    <source>
        <dbReference type="Proteomes" id="UP000092460"/>
    </source>
</evidence>
<protein>
    <submittedName>
        <fullName evidence="1">Uncharacterized protein</fullName>
    </submittedName>
</protein>
<keyword evidence="2" id="KW-1185">Reference proteome</keyword>
<dbReference type="VEuPathDB" id="VectorBase:GPPI028964"/>
<dbReference type="Proteomes" id="UP000092460">
    <property type="component" value="Unassembled WGS sequence"/>
</dbReference>
<dbReference type="EnsemblMetazoa" id="GPPI028964-RA">
    <property type="protein sequence ID" value="GPPI028964-PA"/>
    <property type="gene ID" value="GPPI028964"/>
</dbReference>
<evidence type="ECO:0000313" key="1">
    <source>
        <dbReference type="EnsemblMetazoa" id="GPPI028964-PA"/>
    </source>
</evidence>
<reference evidence="2" key="1">
    <citation type="submission" date="2015-01" db="EMBL/GenBank/DDBJ databases">
        <authorList>
            <person name="Aksoy S."/>
            <person name="Warren W."/>
            <person name="Wilson R.K."/>
        </authorList>
    </citation>
    <scope>NUCLEOTIDE SEQUENCE [LARGE SCALE GENOMIC DNA]</scope>
    <source>
        <strain evidence="2">IAEA</strain>
    </source>
</reference>
<dbReference type="EMBL" id="JXJN01013758">
    <property type="status" value="NOT_ANNOTATED_CDS"/>
    <property type="molecule type" value="Genomic_DNA"/>
</dbReference>
<accession>A0A1B0BG59</accession>
<organism evidence="1 2">
    <name type="scientific">Glossina palpalis gambiensis</name>
    <dbReference type="NCBI Taxonomy" id="67801"/>
    <lineage>
        <taxon>Eukaryota</taxon>
        <taxon>Metazoa</taxon>
        <taxon>Ecdysozoa</taxon>
        <taxon>Arthropoda</taxon>
        <taxon>Hexapoda</taxon>
        <taxon>Insecta</taxon>
        <taxon>Pterygota</taxon>
        <taxon>Neoptera</taxon>
        <taxon>Endopterygota</taxon>
        <taxon>Diptera</taxon>
        <taxon>Brachycera</taxon>
        <taxon>Muscomorpha</taxon>
        <taxon>Hippoboscoidea</taxon>
        <taxon>Glossinidae</taxon>
        <taxon>Glossina</taxon>
    </lineage>
</organism>
<proteinExistence type="predicted"/>
<sequence length="161" mass="18017">MKRNFTTYNIKEFKLGRNYDNCSEKRNTHERILICGGESFRKLCKSIGAGVLLIDPGDVAIEYALGAASNFSLRIVRLSPNKTSSIMDVLRTFSPSSNPQNFFFARRVSSLAAFSPAKLGPARRLFEIGLTNLRVAAVFWGELFAELAVKDCRFVGNLDER</sequence>
<name>A0A1B0BG59_9MUSC</name>